<organism evidence="1 2">
    <name type="scientific">Alistipes finegoldii</name>
    <dbReference type="NCBI Taxonomy" id="214856"/>
    <lineage>
        <taxon>Bacteria</taxon>
        <taxon>Pseudomonadati</taxon>
        <taxon>Bacteroidota</taxon>
        <taxon>Bacteroidia</taxon>
        <taxon>Bacteroidales</taxon>
        <taxon>Rikenellaceae</taxon>
        <taxon>Alistipes</taxon>
    </lineage>
</organism>
<dbReference type="Proteomes" id="UP001055105">
    <property type="component" value="Unassembled WGS sequence"/>
</dbReference>
<reference evidence="1" key="1">
    <citation type="submission" date="2022-01" db="EMBL/GenBank/DDBJ databases">
        <title>Novel bile acid biosynthetic pathways are enriched in the microbiome of centenarians.</title>
        <authorList>
            <person name="Sato Y."/>
            <person name="Atarashi K."/>
            <person name="Plichta R.D."/>
            <person name="Arai Y."/>
            <person name="Sasajima S."/>
            <person name="Kearney M.S."/>
            <person name="Suda W."/>
            <person name="Takeshita K."/>
            <person name="Sasaki T."/>
            <person name="Okamoto S."/>
            <person name="Skelly N.A."/>
            <person name="Okamura Y."/>
            <person name="Vlamakis H."/>
            <person name="Li Y."/>
            <person name="Tanoue T."/>
            <person name="Takei H."/>
            <person name="Nittono H."/>
            <person name="Narushima S."/>
            <person name="Irie J."/>
            <person name="Itoh H."/>
            <person name="Moriya K."/>
            <person name="Sugiura Y."/>
            <person name="Suematsu M."/>
            <person name="Moritoki N."/>
            <person name="Shibata S."/>
            <person name="Littman R.D."/>
            <person name="Fischbach A.M."/>
            <person name="Uwamino Y."/>
            <person name="Inoue T."/>
            <person name="Honda A."/>
            <person name="Hattori M."/>
            <person name="Murai T."/>
            <person name="Xavier J.R."/>
            <person name="Hirose N."/>
            <person name="Honda K."/>
        </authorList>
    </citation>
    <scope>NUCLEOTIDE SEQUENCE</scope>
    <source>
        <strain evidence="1">CE91-St16</strain>
    </source>
</reference>
<proteinExistence type="predicted"/>
<name>A0AA37KL23_9BACT</name>
<dbReference type="EMBL" id="BQOL01000001">
    <property type="protein sequence ID" value="GKI17841.1"/>
    <property type="molecule type" value="Genomic_DNA"/>
</dbReference>
<evidence type="ECO:0000313" key="2">
    <source>
        <dbReference type="Proteomes" id="UP001055105"/>
    </source>
</evidence>
<comment type="caution">
    <text evidence="1">The sequence shown here is derived from an EMBL/GenBank/DDBJ whole genome shotgun (WGS) entry which is preliminary data.</text>
</comment>
<gene>
    <name evidence="1" type="ORF">CE91St16_07490</name>
</gene>
<accession>A0AA37KL23</accession>
<evidence type="ECO:0000313" key="1">
    <source>
        <dbReference type="EMBL" id="GKI17841.1"/>
    </source>
</evidence>
<dbReference type="AlphaFoldDB" id="A0AA37KL23"/>
<dbReference type="RefSeq" id="WP_195289692.1">
    <property type="nucleotide sequence ID" value="NZ_AP025581.1"/>
</dbReference>
<sequence>MEPCAQKTTKKHNPELVDTVFRLMFEILWVAPYDRRRSNAALSGFERCSRETAVLLAATDLRSASPGELQTLLQAVDRLVQTIGRLESEALFSRWQCAEALAQVRRIAAIVQEHAAVAVG</sequence>
<protein>
    <submittedName>
        <fullName evidence="1">Uncharacterized protein</fullName>
    </submittedName>
</protein>